<dbReference type="PANTHER" id="PTHR45823">
    <property type="entry name" value="T-SNARE COILED-COIL HOMOLOGY DOMAIN-CONTAINING PROTEIN"/>
    <property type="match status" value="1"/>
</dbReference>
<dbReference type="Gene3D" id="2.10.25.10">
    <property type="entry name" value="Laminin"/>
    <property type="match status" value="2"/>
</dbReference>
<accession>A0AA38IVI2</accession>
<keyword evidence="1" id="KW-0245">EGF-like domain</keyword>
<comment type="caution">
    <text evidence="1">Lacks conserved residue(s) required for the propagation of feature annotation.</text>
</comment>
<keyword evidence="4" id="KW-0472">Membrane</keyword>
<dbReference type="PANTHER" id="PTHR45823:SF1">
    <property type="entry name" value="T-SNARE COILED-COIL HOMOLOGY DOMAIN-CONTAINING PROTEIN"/>
    <property type="match status" value="1"/>
</dbReference>
<feature type="disulfide bond" evidence="1">
    <location>
        <begin position="771"/>
        <end position="781"/>
    </location>
</feature>
<dbReference type="GO" id="GO:0006508">
    <property type="term" value="P:proteolysis"/>
    <property type="evidence" value="ECO:0007669"/>
    <property type="project" value="InterPro"/>
</dbReference>
<evidence type="ECO:0000256" key="3">
    <source>
        <dbReference type="SAM" id="MobiDB-lite"/>
    </source>
</evidence>
<dbReference type="GO" id="GO:0071897">
    <property type="term" value="P:DNA biosynthetic process"/>
    <property type="evidence" value="ECO:0007669"/>
    <property type="project" value="UniProtKB-ARBA"/>
</dbReference>
<feature type="disulfide bond" evidence="1">
    <location>
        <begin position="830"/>
        <end position="839"/>
    </location>
</feature>
<name>A0AA38IVI2_9CUCU</name>
<dbReference type="PROSITE" id="PS00141">
    <property type="entry name" value="ASP_PROTEASE"/>
    <property type="match status" value="1"/>
</dbReference>
<dbReference type="InterPro" id="IPR001969">
    <property type="entry name" value="Aspartic_peptidase_AS"/>
</dbReference>
<feature type="region of interest" description="Disordered" evidence="3">
    <location>
        <begin position="935"/>
        <end position="963"/>
    </location>
</feature>
<feature type="domain" description="EGF-like" evidence="5">
    <location>
        <begin position="767"/>
        <end position="804"/>
    </location>
</feature>
<dbReference type="CDD" id="cd00054">
    <property type="entry name" value="EGF_CA"/>
    <property type="match status" value="1"/>
</dbReference>
<dbReference type="InterPro" id="IPR021109">
    <property type="entry name" value="Peptidase_aspartic_dom_sf"/>
</dbReference>
<dbReference type="PROSITE" id="PS01186">
    <property type="entry name" value="EGF_2"/>
    <property type="match status" value="1"/>
</dbReference>
<protein>
    <recommendedName>
        <fullName evidence="5">EGF-like domain-containing protein</fullName>
    </recommendedName>
</protein>
<evidence type="ECO:0000259" key="5">
    <source>
        <dbReference type="PROSITE" id="PS50026"/>
    </source>
</evidence>
<dbReference type="SUPFAM" id="SSF57196">
    <property type="entry name" value="EGF/Laminin"/>
    <property type="match status" value="2"/>
</dbReference>
<feature type="disulfide bond" evidence="1">
    <location>
        <begin position="794"/>
        <end position="803"/>
    </location>
</feature>
<dbReference type="GO" id="GO:0004190">
    <property type="term" value="F:aspartic-type endopeptidase activity"/>
    <property type="evidence" value="ECO:0007669"/>
    <property type="project" value="InterPro"/>
</dbReference>
<sequence length="963" mass="106680">MEENQRIMEENLKAMQTTLLNSRSEILQVVRNEVDEVRNEMENKIKELEERLQTPRPTIATPAEFSPVRVQPPIFDGQTSWTTYKKQFEAAALSNSWNDQQKATALVVALRGAALEILQTLSEENQKDYTALTTALELRFGDEHLRQVFVAQLKSRIQKSSESLQEFAADVKRLVHIAYPEAPQDFQDRLAAETFVNGVRDSEVRRVLQISGFKKPSEALIRALEVDAAYNSSPRSNVKIRGIGVEGEVNPIQESLDKMSENFEKLAREIIAEIKTGSSRQHGGRLECYRADEEIAAATSSTSGAGKLKAVGTSGRVLAAKREAPTTVMVRSIAGSVDSPTVSGKINGRESKIIIDTGAEVSLARRSRLQNCQIKSVCTATNVKTVTGETTPVLGTAVVNVELGRLRIRHEVLVAEIADDFILGLDLISRYGLMIDPEQKILRFGAEEFVLGRPNVEAATVRLVVCQTTKVDGNAEVIVPARVETNPGYSLGMVQPASDSTHKLLIASTLVKTDRDIPIRVANVFPNAVNIRKGEIIGMCEPVARVLNCGEEDVENESKDGDTKGLEVNWDQLSARERKLAKGLIRRHRNVFASEEEPFGKTNIVEHRINTGDTQPIRQAPRRLPLAKQEEATRLVDNMLRDGVIEESNSAWRPCGECKHCDRIDAEEGNLPVRRTIFEQDEEWTTARLKREQEADDIIGPILKWKEEGVERPGWAELSDQSPSLKALWAQWDSLVMENGLLKRKWESPDGRTSKTMLVLPKIYVGNLDKCAGFCGNGGVCQILSPHIDPICQCPPTWTGPRCESLAVCSNYCKNGATCDVSDGLPFCRCPDGFEGVKCDQLIVKSLDKAIPQKDGGRGMLVPVISAVVVIIVILVGFLAFDFFLKKRQSFSHERLQENDFNNPMYQDRDAEPFTLDADKSGNFANPVYDSVYNSTGSGRGEEKAVLLQHPADEAPTPAPEEI</sequence>
<dbReference type="SMART" id="SM00181">
    <property type="entry name" value="EGF"/>
    <property type="match status" value="2"/>
</dbReference>
<dbReference type="InterPro" id="IPR043502">
    <property type="entry name" value="DNA/RNA_pol_sf"/>
</dbReference>
<proteinExistence type="predicted"/>
<evidence type="ECO:0000313" key="6">
    <source>
        <dbReference type="EMBL" id="KAJ3664292.1"/>
    </source>
</evidence>
<dbReference type="EMBL" id="JALNTZ010000002">
    <property type="protein sequence ID" value="KAJ3664292.1"/>
    <property type="molecule type" value="Genomic_DNA"/>
</dbReference>
<organism evidence="6 7">
    <name type="scientific">Zophobas morio</name>
    <dbReference type="NCBI Taxonomy" id="2755281"/>
    <lineage>
        <taxon>Eukaryota</taxon>
        <taxon>Metazoa</taxon>
        <taxon>Ecdysozoa</taxon>
        <taxon>Arthropoda</taxon>
        <taxon>Hexapoda</taxon>
        <taxon>Insecta</taxon>
        <taxon>Pterygota</taxon>
        <taxon>Neoptera</taxon>
        <taxon>Endopterygota</taxon>
        <taxon>Coleoptera</taxon>
        <taxon>Polyphaga</taxon>
        <taxon>Cucujiformia</taxon>
        <taxon>Tenebrionidae</taxon>
        <taxon>Zophobas</taxon>
    </lineage>
</organism>
<comment type="caution">
    <text evidence="6">The sequence shown here is derived from an EMBL/GenBank/DDBJ whole genome shotgun (WGS) entry which is preliminary data.</text>
</comment>
<dbReference type="AlphaFoldDB" id="A0AA38IVI2"/>
<keyword evidence="7" id="KW-1185">Reference proteome</keyword>
<evidence type="ECO:0000313" key="7">
    <source>
        <dbReference type="Proteomes" id="UP001168821"/>
    </source>
</evidence>
<evidence type="ECO:0000256" key="2">
    <source>
        <dbReference type="SAM" id="Coils"/>
    </source>
</evidence>
<dbReference type="SUPFAM" id="SSF56672">
    <property type="entry name" value="DNA/RNA polymerases"/>
    <property type="match status" value="1"/>
</dbReference>
<dbReference type="Pfam" id="PF13975">
    <property type="entry name" value="gag-asp_proteas"/>
    <property type="match status" value="1"/>
</dbReference>
<keyword evidence="2" id="KW-0175">Coiled coil</keyword>
<feature type="domain" description="EGF-like" evidence="5">
    <location>
        <begin position="805"/>
        <end position="840"/>
    </location>
</feature>
<evidence type="ECO:0000256" key="4">
    <source>
        <dbReference type="SAM" id="Phobius"/>
    </source>
</evidence>
<dbReference type="Gene3D" id="2.40.70.10">
    <property type="entry name" value="Acid Proteases"/>
    <property type="match status" value="1"/>
</dbReference>
<evidence type="ECO:0000256" key="1">
    <source>
        <dbReference type="PROSITE-ProRule" id="PRU00076"/>
    </source>
</evidence>
<dbReference type="SUPFAM" id="SSF50630">
    <property type="entry name" value="Acid proteases"/>
    <property type="match status" value="1"/>
</dbReference>
<dbReference type="InterPro" id="IPR000742">
    <property type="entry name" value="EGF"/>
</dbReference>
<gene>
    <name evidence="6" type="ORF">Zmor_008474</name>
</gene>
<feature type="transmembrane region" description="Helical" evidence="4">
    <location>
        <begin position="860"/>
        <end position="885"/>
    </location>
</feature>
<keyword evidence="4" id="KW-1133">Transmembrane helix</keyword>
<dbReference type="Proteomes" id="UP001168821">
    <property type="component" value="Unassembled WGS sequence"/>
</dbReference>
<dbReference type="PROSITE" id="PS00022">
    <property type="entry name" value="EGF_1"/>
    <property type="match status" value="2"/>
</dbReference>
<dbReference type="PROSITE" id="PS50026">
    <property type="entry name" value="EGF_3"/>
    <property type="match status" value="2"/>
</dbReference>
<dbReference type="CDD" id="cd00303">
    <property type="entry name" value="retropepsin_like"/>
    <property type="match status" value="1"/>
</dbReference>
<dbReference type="CDD" id="cd00053">
    <property type="entry name" value="EGF"/>
    <property type="match status" value="1"/>
</dbReference>
<feature type="disulfide bond" evidence="1">
    <location>
        <begin position="809"/>
        <end position="819"/>
    </location>
</feature>
<dbReference type="Gene3D" id="3.10.10.10">
    <property type="entry name" value="HIV Type 1 Reverse Transcriptase, subunit A, domain 1"/>
    <property type="match status" value="1"/>
</dbReference>
<reference evidence="6" key="1">
    <citation type="journal article" date="2023" name="G3 (Bethesda)">
        <title>Whole genome assemblies of Zophobas morio and Tenebrio molitor.</title>
        <authorList>
            <person name="Kaur S."/>
            <person name="Stinson S.A."/>
            <person name="diCenzo G.C."/>
        </authorList>
    </citation>
    <scope>NUCLEOTIDE SEQUENCE</scope>
    <source>
        <strain evidence="6">QUZm001</strain>
    </source>
</reference>
<feature type="coiled-coil region" evidence="2">
    <location>
        <begin position="27"/>
        <end position="54"/>
    </location>
</feature>
<keyword evidence="1" id="KW-1015">Disulfide bond</keyword>
<keyword evidence="4" id="KW-0812">Transmembrane</keyword>
<feature type="disulfide bond" evidence="1">
    <location>
        <begin position="775"/>
        <end position="792"/>
    </location>
</feature>